<keyword evidence="4 6" id="KW-0456">Lyase</keyword>
<comment type="subcellular location">
    <subcellularLocation>
        <location evidence="6">Cytoplasm</location>
    </subcellularLocation>
</comment>
<dbReference type="PIRSF" id="PIRSF001365">
    <property type="entry name" value="DHDPS"/>
    <property type="match status" value="1"/>
</dbReference>
<comment type="function">
    <text evidence="6">Catalyzes the condensation of (S)-aspartate-beta-semialdehyde [(S)-ASA] and pyruvate to 4-hydroxy-tetrahydrodipicolinate (HTPA).</text>
</comment>
<evidence type="ECO:0000256" key="4">
    <source>
        <dbReference type="ARBA" id="ARBA00023239"/>
    </source>
</evidence>
<feature type="active site" description="Schiff-base intermediate with substrate" evidence="6">
    <location>
        <position position="163"/>
    </location>
</feature>
<evidence type="ECO:0000256" key="7">
    <source>
        <dbReference type="NCBIfam" id="TIGR00674"/>
    </source>
</evidence>
<keyword evidence="5 6" id="KW-0704">Schiff base</keyword>
<keyword evidence="10" id="KW-1185">Reference proteome</keyword>
<dbReference type="EMBL" id="JAHLOQ010000011">
    <property type="protein sequence ID" value="MBU5335921.1"/>
    <property type="molecule type" value="Genomic_DNA"/>
</dbReference>
<dbReference type="Pfam" id="PF00701">
    <property type="entry name" value="DHDPS"/>
    <property type="match status" value="1"/>
</dbReference>
<dbReference type="EC" id="4.3.3.7" evidence="6 7"/>
<dbReference type="GO" id="GO:0008840">
    <property type="term" value="F:4-hydroxy-tetrahydrodipicolinate synthase activity"/>
    <property type="evidence" value="ECO:0007669"/>
    <property type="project" value="UniProtKB-EC"/>
</dbReference>
<dbReference type="InterPro" id="IPR020625">
    <property type="entry name" value="Schiff_base-form_aldolases_AS"/>
</dbReference>
<accession>A0ABS6DVR7</accession>
<keyword evidence="3 6" id="KW-0028">Amino-acid biosynthesis</keyword>
<dbReference type="SMART" id="SM01130">
    <property type="entry name" value="DHDPS"/>
    <property type="match status" value="1"/>
</dbReference>
<dbReference type="RefSeq" id="WP_216569054.1">
    <property type="nucleotide sequence ID" value="NZ_JAHLOQ010000011.1"/>
</dbReference>
<dbReference type="PANTHER" id="PTHR12128">
    <property type="entry name" value="DIHYDRODIPICOLINATE SYNTHASE"/>
    <property type="match status" value="1"/>
</dbReference>
<dbReference type="InterPro" id="IPR020624">
    <property type="entry name" value="Schiff_base-form_aldolases_CS"/>
</dbReference>
<dbReference type="CDD" id="cd00950">
    <property type="entry name" value="DHDPS"/>
    <property type="match status" value="1"/>
</dbReference>
<gene>
    <name evidence="6 9" type="primary">dapA</name>
    <name evidence="9" type="ORF">KQI20_05665</name>
</gene>
<dbReference type="HAMAP" id="MF_00418">
    <property type="entry name" value="DapA"/>
    <property type="match status" value="1"/>
</dbReference>
<keyword evidence="2 6" id="KW-0963">Cytoplasm</keyword>
<comment type="similarity">
    <text evidence="1 6 8">Belongs to the DapA family.</text>
</comment>
<reference evidence="9 10" key="1">
    <citation type="submission" date="2021-06" db="EMBL/GenBank/DDBJ databases">
        <authorList>
            <person name="Sun Q."/>
            <person name="Li D."/>
        </authorList>
    </citation>
    <scope>NUCLEOTIDE SEQUENCE [LARGE SCALE GENOMIC DNA]</scope>
    <source>
        <strain evidence="9 10">N19</strain>
    </source>
</reference>
<feature type="binding site" evidence="6">
    <location>
        <position position="205"/>
    </location>
    <ligand>
        <name>pyruvate</name>
        <dbReference type="ChEBI" id="CHEBI:15361"/>
    </ligand>
</feature>
<dbReference type="InterPro" id="IPR005263">
    <property type="entry name" value="DapA"/>
</dbReference>
<feature type="site" description="Part of a proton relay during catalysis" evidence="6">
    <location>
        <position position="45"/>
    </location>
</feature>
<keyword evidence="6" id="KW-0457">Lysine biosynthesis</keyword>
<evidence type="ECO:0000256" key="5">
    <source>
        <dbReference type="ARBA" id="ARBA00023270"/>
    </source>
</evidence>
<comment type="pathway">
    <text evidence="6">Amino-acid biosynthesis; L-lysine biosynthesis via DAP pathway; (S)-tetrahydrodipicolinate from L-aspartate: step 3/4.</text>
</comment>
<dbReference type="PROSITE" id="PS00665">
    <property type="entry name" value="DHDPS_1"/>
    <property type="match status" value="1"/>
</dbReference>
<evidence type="ECO:0000256" key="8">
    <source>
        <dbReference type="PIRNR" id="PIRNR001365"/>
    </source>
</evidence>
<evidence type="ECO:0000256" key="2">
    <source>
        <dbReference type="ARBA" id="ARBA00022490"/>
    </source>
</evidence>
<evidence type="ECO:0000256" key="1">
    <source>
        <dbReference type="ARBA" id="ARBA00007592"/>
    </source>
</evidence>
<comment type="caution">
    <text evidence="9">The sequence shown here is derived from an EMBL/GenBank/DDBJ whole genome shotgun (WGS) entry which is preliminary data.</text>
</comment>
<evidence type="ECO:0000256" key="6">
    <source>
        <dbReference type="HAMAP-Rule" id="MF_00418"/>
    </source>
</evidence>
<proteinExistence type="inferred from homology"/>
<protein>
    <recommendedName>
        <fullName evidence="6 7">4-hydroxy-tetrahydrodipicolinate synthase</fullName>
        <shortName evidence="6">HTPA synthase</shortName>
        <ecNumber evidence="6 7">4.3.3.7</ecNumber>
    </recommendedName>
</protein>
<evidence type="ECO:0000313" key="9">
    <source>
        <dbReference type="EMBL" id="MBU5335921.1"/>
    </source>
</evidence>
<dbReference type="Proteomes" id="UP001196301">
    <property type="component" value="Unassembled WGS sequence"/>
</dbReference>
<comment type="subunit">
    <text evidence="6">Homotetramer; dimer of dimers.</text>
</comment>
<sequence length="303" mass="32393">MIFTGSAVALVTPFNEDNTPNFEKIKELVEYHIANGTDAIVATGTTGEASTMTDEEQLEVIKCIVDTVNKRIPVIAGASTNDTRHSISLARGAQDMGADALLIITPYYNKANRTGLKAHFKTIADAVDLPIILYNVPSRTGVNIAPDLVAELANECENIVAIKEASGDIAQVAEVARLVPDDFAIYSGNDDSITPLLSLGGSGVISVLANVCPQQTHDLVAKFLDGDVKGSCKIQLELKALIDALFIEVNPVPVKTALNLLGFEIGHLRLPLGEMNPKNLEVLKQELINAGLDVKQVAELEVK</sequence>
<dbReference type="NCBIfam" id="TIGR00674">
    <property type="entry name" value="dapA"/>
    <property type="match status" value="1"/>
</dbReference>
<comment type="caution">
    <text evidence="6">Was originally thought to be a dihydrodipicolinate synthase (DHDPS), catalyzing the condensation of (S)-aspartate-beta-semialdehyde [(S)-ASA] and pyruvate to dihydrodipicolinate (DHDP). However, it was shown in E.coli that the product of the enzymatic reaction is not dihydrodipicolinate but in fact (4S)-4-hydroxy-2,3,4,5-tetrahydro-(2S)-dipicolinic acid (HTPA), and that the consecutive dehydration reaction leading to DHDP is not spontaneous but catalyzed by DapB.</text>
</comment>
<name>A0ABS6DVR7_9FIRM</name>
<dbReference type="PROSITE" id="PS00666">
    <property type="entry name" value="DHDPS_2"/>
    <property type="match status" value="1"/>
</dbReference>
<keyword evidence="6" id="KW-0220">Diaminopimelate biosynthesis</keyword>
<feature type="binding site" evidence="6">
    <location>
        <position position="46"/>
    </location>
    <ligand>
        <name>pyruvate</name>
        <dbReference type="ChEBI" id="CHEBI:15361"/>
    </ligand>
</feature>
<organism evidence="9 10">
    <name type="scientific">Intestinibacter bartlettii</name>
    <dbReference type="NCBI Taxonomy" id="261299"/>
    <lineage>
        <taxon>Bacteria</taxon>
        <taxon>Bacillati</taxon>
        <taxon>Bacillota</taxon>
        <taxon>Clostridia</taxon>
        <taxon>Peptostreptococcales</taxon>
        <taxon>Peptostreptococcaceae</taxon>
        <taxon>Intestinibacter</taxon>
    </lineage>
</organism>
<evidence type="ECO:0000313" key="10">
    <source>
        <dbReference type="Proteomes" id="UP001196301"/>
    </source>
</evidence>
<dbReference type="InterPro" id="IPR002220">
    <property type="entry name" value="DapA-like"/>
</dbReference>
<feature type="active site" description="Proton donor/acceptor" evidence="6">
    <location>
        <position position="134"/>
    </location>
</feature>
<dbReference type="PANTHER" id="PTHR12128:SF66">
    <property type="entry name" value="4-HYDROXY-2-OXOGLUTARATE ALDOLASE, MITOCHONDRIAL"/>
    <property type="match status" value="1"/>
</dbReference>
<feature type="site" description="Part of a proton relay during catalysis" evidence="6">
    <location>
        <position position="108"/>
    </location>
</feature>
<evidence type="ECO:0000256" key="3">
    <source>
        <dbReference type="ARBA" id="ARBA00022605"/>
    </source>
</evidence>
<comment type="catalytic activity">
    <reaction evidence="6">
        <text>L-aspartate 4-semialdehyde + pyruvate = (2S,4S)-4-hydroxy-2,3,4,5-tetrahydrodipicolinate + H2O + H(+)</text>
        <dbReference type="Rhea" id="RHEA:34171"/>
        <dbReference type="ChEBI" id="CHEBI:15361"/>
        <dbReference type="ChEBI" id="CHEBI:15377"/>
        <dbReference type="ChEBI" id="CHEBI:15378"/>
        <dbReference type="ChEBI" id="CHEBI:67139"/>
        <dbReference type="ChEBI" id="CHEBI:537519"/>
        <dbReference type="EC" id="4.3.3.7"/>
    </reaction>
</comment>